<gene>
    <name evidence="3" type="ORF">C8E89_1469</name>
</gene>
<evidence type="ECO:0000259" key="2">
    <source>
        <dbReference type="Pfam" id="PF00171"/>
    </source>
</evidence>
<proteinExistence type="predicted"/>
<dbReference type="GO" id="GO:0016620">
    <property type="term" value="F:oxidoreductase activity, acting on the aldehyde or oxo group of donors, NAD or NADP as acceptor"/>
    <property type="evidence" value="ECO:0007669"/>
    <property type="project" value="InterPro"/>
</dbReference>
<dbReference type="InterPro" id="IPR015590">
    <property type="entry name" value="Aldehyde_DH_dom"/>
</dbReference>
<feature type="domain" description="Aldehyde dehydrogenase" evidence="2">
    <location>
        <begin position="46"/>
        <end position="388"/>
    </location>
</feature>
<evidence type="ECO:0000313" key="3">
    <source>
        <dbReference type="EMBL" id="PXW97888.1"/>
    </source>
</evidence>
<dbReference type="SUPFAM" id="SSF53720">
    <property type="entry name" value="ALDH-like"/>
    <property type="match status" value="1"/>
</dbReference>
<reference evidence="4" key="1">
    <citation type="submission" date="2018-05" db="EMBL/GenBank/DDBJ databases">
        <authorList>
            <person name="Deangelis K."/>
            <person name="Huntemann M."/>
            <person name="Clum A."/>
            <person name="Pillay M."/>
            <person name="Palaniappan K."/>
            <person name="Varghese N."/>
            <person name="Mikhailova N."/>
            <person name="Stamatis D."/>
            <person name="Reddy T."/>
            <person name="Daum C."/>
            <person name="Shapiro N."/>
            <person name="Ivanova N."/>
            <person name="Kyrpides N."/>
            <person name="Woyke T."/>
        </authorList>
    </citation>
    <scope>NUCLEOTIDE SEQUENCE [LARGE SCALE GENOMIC DNA]</scope>
    <source>
        <strain evidence="4">GAS496</strain>
    </source>
</reference>
<dbReference type="InterPro" id="IPR016162">
    <property type="entry name" value="Ald_DH_N"/>
</dbReference>
<dbReference type="Pfam" id="PF00171">
    <property type="entry name" value="Aldedh"/>
    <property type="match status" value="1"/>
</dbReference>
<name>A0A318H619_9MYCO</name>
<dbReference type="AlphaFoldDB" id="A0A318H619"/>
<evidence type="ECO:0000313" key="4">
    <source>
        <dbReference type="Proteomes" id="UP000247781"/>
    </source>
</evidence>
<dbReference type="Gene3D" id="3.40.309.10">
    <property type="entry name" value="Aldehyde Dehydrogenase, Chain A, domain 2"/>
    <property type="match status" value="1"/>
</dbReference>
<dbReference type="Gene3D" id="3.40.605.10">
    <property type="entry name" value="Aldehyde Dehydrogenase, Chain A, domain 1"/>
    <property type="match status" value="1"/>
</dbReference>
<dbReference type="RefSeq" id="WP_110320174.1">
    <property type="nucleotide sequence ID" value="NZ_QJJU01000046.1"/>
</dbReference>
<protein>
    <submittedName>
        <fullName evidence="3">Acyl-CoA reductase-like NAD-dependent aldehyde dehydrogenase</fullName>
    </submittedName>
</protein>
<dbReference type="Proteomes" id="UP000247781">
    <property type="component" value="Unassembled WGS sequence"/>
</dbReference>
<organism evidence="3 4">
    <name type="scientific">Mycolicibacterium moriokaense</name>
    <dbReference type="NCBI Taxonomy" id="39691"/>
    <lineage>
        <taxon>Bacteria</taxon>
        <taxon>Bacillati</taxon>
        <taxon>Actinomycetota</taxon>
        <taxon>Actinomycetes</taxon>
        <taxon>Mycobacteriales</taxon>
        <taxon>Mycobacteriaceae</taxon>
        <taxon>Mycolicibacterium</taxon>
    </lineage>
</organism>
<evidence type="ECO:0000256" key="1">
    <source>
        <dbReference type="ARBA" id="ARBA00023002"/>
    </source>
</evidence>
<keyword evidence="4" id="KW-1185">Reference proteome</keyword>
<keyword evidence="1" id="KW-0560">Oxidoreductase</keyword>
<comment type="caution">
    <text evidence="3">The sequence shown here is derived from an EMBL/GenBank/DDBJ whole genome shotgun (WGS) entry which is preliminary data.</text>
</comment>
<dbReference type="InterPro" id="IPR016163">
    <property type="entry name" value="Ald_DH_C"/>
</dbReference>
<dbReference type="OrthoDB" id="229416at2"/>
<dbReference type="InterPro" id="IPR016161">
    <property type="entry name" value="Ald_DH/histidinol_DH"/>
</dbReference>
<dbReference type="EMBL" id="QJJU01000046">
    <property type="protein sequence ID" value="PXW97888.1"/>
    <property type="molecule type" value="Genomic_DNA"/>
</dbReference>
<reference evidence="3 4" key="2">
    <citation type="submission" date="2018-06" db="EMBL/GenBank/DDBJ databases">
        <title>Sequencing of bacterial isolates from soil warming experiment in Harvard Forest, Massachusetts, USA.</title>
        <authorList>
            <person name="Deangelis K.PhD."/>
        </authorList>
    </citation>
    <scope>NUCLEOTIDE SEQUENCE [LARGE SCALE GENOMIC DNA]</scope>
    <source>
        <strain evidence="3 4">GAS496</strain>
    </source>
</reference>
<accession>A0A318H619</accession>
<sequence>MTGDLVDLAALGPDGEYRTRNREIIKDTAGVPVAELSVVPRLFVNRSIDAQRKLRPLDAAQREAALTRAADAFVSSTIDGLDFDSYVELTCRVSGLPMPAALAGAHTVAESLGTACDAVRPARPSGASREWRDVNTTGGAVWVRRGEVLAVHAPGNAPGVHGLWPQALALGYRVAIRPSRREPFTAHRLIHALRQKGFRAGDALYLPTDHTVAADVIQAADLAMVYGGQDVVDRYRHDPRVLTNGPGRTKILITAECDWRDYVDVIVDSIANLGGMACVNATAVLYEGDAAPLAHAIAERLSTIAALPNTDERAVLPTTSVDAARALADHLAAMAAGAVALLGADQVVADLGDGFAALRPAVHLLATPDPAKLSVELPFPCVWVSPWSRADGIGPLRNSLVLNAITTDDQLVDELVNEPTVTNVYRGRHATHYSAPHIPHEGFLADFLMRNKGFIGG</sequence>